<gene>
    <name evidence="1" type="ORF">J2Z43_000831</name>
</gene>
<dbReference type="Proteomes" id="UP000767291">
    <property type="component" value="Unassembled WGS sequence"/>
</dbReference>
<sequence>MLTNQMILNKYVEIISENFIDKVCINGDNEQDQGLPEDHFSVQISTTSTTASTFRSNLKSISISIKYFQKFNKEKIYIYEILDKLERLFNRSLKVEDRTLEFTKSSTEIKKQEEVKDGYVLDYSTFIDFYGDIYQDEENNEVMQNIKLKLGE</sequence>
<dbReference type="EMBL" id="JAGGJX010000001">
    <property type="protein sequence ID" value="MBP1854441.1"/>
    <property type="molecule type" value="Genomic_DNA"/>
</dbReference>
<organism evidence="1 2">
    <name type="scientific">Metaclostridioides mangenotii</name>
    <dbReference type="NCBI Taxonomy" id="1540"/>
    <lineage>
        <taxon>Bacteria</taxon>
        <taxon>Bacillati</taxon>
        <taxon>Bacillota</taxon>
        <taxon>Clostridia</taxon>
        <taxon>Peptostreptococcales</taxon>
        <taxon>Peptostreptococcaceae</taxon>
        <taxon>Metaclostridioides</taxon>
    </lineage>
</organism>
<accession>A0ABS4E916</accession>
<reference evidence="1 2" key="1">
    <citation type="submission" date="2021-03" db="EMBL/GenBank/DDBJ databases">
        <title>Genomic Encyclopedia of Type Strains, Phase IV (KMG-IV): sequencing the most valuable type-strain genomes for metagenomic binning, comparative biology and taxonomic classification.</title>
        <authorList>
            <person name="Goeker M."/>
        </authorList>
    </citation>
    <scope>NUCLEOTIDE SEQUENCE [LARGE SCALE GENOMIC DNA]</scope>
    <source>
        <strain evidence="1 2">DSM 1289</strain>
    </source>
</reference>
<name>A0ABS4E916_9FIRM</name>
<dbReference type="Pfam" id="PF20765">
    <property type="entry name" value="Phage_tail_terminator_8"/>
    <property type="match status" value="1"/>
</dbReference>
<comment type="caution">
    <text evidence="1">The sequence shown here is derived from an EMBL/GenBank/DDBJ whole genome shotgun (WGS) entry which is preliminary data.</text>
</comment>
<proteinExistence type="predicted"/>
<dbReference type="InterPro" id="IPR049254">
    <property type="entry name" value="Phage_tail_terminator"/>
</dbReference>
<protein>
    <recommendedName>
        <fullName evidence="3">Phage protein</fullName>
    </recommendedName>
</protein>
<dbReference type="RefSeq" id="WP_209455957.1">
    <property type="nucleotide sequence ID" value="NZ_BAAACS010000017.1"/>
</dbReference>
<evidence type="ECO:0000313" key="2">
    <source>
        <dbReference type="Proteomes" id="UP000767291"/>
    </source>
</evidence>
<keyword evidence="2" id="KW-1185">Reference proteome</keyword>
<evidence type="ECO:0008006" key="3">
    <source>
        <dbReference type="Google" id="ProtNLM"/>
    </source>
</evidence>
<evidence type="ECO:0000313" key="1">
    <source>
        <dbReference type="EMBL" id="MBP1854441.1"/>
    </source>
</evidence>